<comment type="domain">
    <text evidence="7">A pair of annexin repeats may form one binding site for calcium and phospholipid.</text>
</comment>
<comment type="function">
    <text evidence="6">Calcium/phospholipid-binding protein which promotes membrane fusion and is involved in exocytosis.</text>
</comment>
<evidence type="ECO:0000256" key="3">
    <source>
        <dbReference type="ARBA" id="ARBA00022837"/>
    </source>
</evidence>
<dbReference type="GO" id="GO:0005634">
    <property type="term" value="C:nucleus"/>
    <property type="evidence" value="ECO:0007669"/>
    <property type="project" value="TreeGrafter"/>
</dbReference>
<keyword evidence="9" id="KW-1185">Reference proteome</keyword>
<keyword evidence="3 7" id="KW-0106">Calcium</keyword>
<dbReference type="PROSITE" id="PS51897">
    <property type="entry name" value="ANNEXIN_2"/>
    <property type="match status" value="4"/>
</dbReference>
<dbReference type="FunFam" id="1.10.220.10:FF:000004">
    <property type="entry name" value="Annexin"/>
    <property type="match status" value="1"/>
</dbReference>
<keyword evidence="4 7" id="KW-0041">Annexin</keyword>
<comment type="caution">
    <text evidence="8">The sequence shown here is derived from an EMBL/GenBank/DDBJ whole genome shotgun (WGS) entry which is preliminary data.</text>
</comment>
<dbReference type="GO" id="GO:0005886">
    <property type="term" value="C:plasma membrane"/>
    <property type="evidence" value="ECO:0007669"/>
    <property type="project" value="TreeGrafter"/>
</dbReference>
<evidence type="ECO:0000313" key="9">
    <source>
        <dbReference type="Proteomes" id="UP001165289"/>
    </source>
</evidence>
<reference evidence="8 9" key="1">
    <citation type="journal article" date="2023" name="BMC Biol.">
        <title>The compact genome of the sponge Oopsacas minuta (Hexactinellida) is lacking key metazoan core genes.</title>
        <authorList>
            <person name="Santini S."/>
            <person name="Schenkelaars Q."/>
            <person name="Jourda C."/>
            <person name="Duchesne M."/>
            <person name="Belahbib H."/>
            <person name="Rocher C."/>
            <person name="Selva M."/>
            <person name="Riesgo A."/>
            <person name="Vervoort M."/>
            <person name="Leys S.P."/>
            <person name="Kodjabachian L."/>
            <person name="Le Bivic A."/>
            <person name="Borchiellini C."/>
            <person name="Claverie J.M."/>
            <person name="Renard E."/>
        </authorList>
    </citation>
    <scope>NUCLEOTIDE SEQUENCE [LARGE SCALE GENOMIC DNA]</scope>
    <source>
        <strain evidence="8">SPO-2</strain>
    </source>
</reference>
<comment type="similarity">
    <text evidence="1 7">Belongs to the annexin family.</text>
</comment>
<dbReference type="PANTHER" id="PTHR10502:SF239">
    <property type="entry name" value="ANNEXIN A7"/>
    <property type="match status" value="1"/>
</dbReference>
<dbReference type="Proteomes" id="UP001165289">
    <property type="component" value="Unassembled WGS sequence"/>
</dbReference>
<evidence type="ECO:0000256" key="2">
    <source>
        <dbReference type="ARBA" id="ARBA00022737"/>
    </source>
</evidence>
<dbReference type="Pfam" id="PF00191">
    <property type="entry name" value="Annexin"/>
    <property type="match status" value="4"/>
</dbReference>
<dbReference type="FunFam" id="1.10.220.10:FF:000003">
    <property type="entry name" value="Annexin"/>
    <property type="match status" value="1"/>
</dbReference>
<evidence type="ECO:0000256" key="1">
    <source>
        <dbReference type="ARBA" id="ARBA00007831"/>
    </source>
</evidence>
<sequence>MASALGCPVDTQGTVVPVDGFDAESDAQVLRKAMKGMGTNEKAIIKVVSKRSNKQLLEIMQKYKVLFGKDLIEDLKSELGGNFENLVVSLFVPCVDFKANSLRRAMKGVGTDEEALIEIIVPQSNEQMQEVVAKFKELFGRDLEKDIDSELSGDFKRLLISLCQGARDQVTEVDEAKAEKEAQDLYDAGEGQWGTDESRFNQVLALRSFPQLRATFEQYRKLAKRDIVSAIDKEMSGDLKQSMQAVVKVVENTPLFYAERIYRSMKGAGTDDDTLIRIIVSRCEIDMVQINDEFMKTYKKSIGTMIKSDCSGDYEKLLLALVGED</sequence>
<dbReference type="EMBL" id="JAKMXF010000221">
    <property type="protein sequence ID" value="KAI6654762.1"/>
    <property type="molecule type" value="Genomic_DNA"/>
</dbReference>
<dbReference type="GO" id="GO:0005509">
    <property type="term" value="F:calcium ion binding"/>
    <property type="evidence" value="ECO:0007669"/>
    <property type="project" value="InterPro"/>
</dbReference>
<protein>
    <recommendedName>
        <fullName evidence="7">Annexin</fullName>
    </recommendedName>
</protein>
<dbReference type="InterPro" id="IPR018502">
    <property type="entry name" value="Annexin_repeat"/>
</dbReference>
<proteinExistence type="inferred from homology"/>
<dbReference type="PANTHER" id="PTHR10502">
    <property type="entry name" value="ANNEXIN"/>
    <property type="match status" value="1"/>
</dbReference>
<evidence type="ECO:0000256" key="4">
    <source>
        <dbReference type="ARBA" id="ARBA00023216"/>
    </source>
</evidence>
<dbReference type="InterPro" id="IPR018252">
    <property type="entry name" value="Annexin_repeat_CS"/>
</dbReference>
<accession>A0AAV7K0S3</accession>
<dbReference type="InterPro" id="IPR001464">
    <property type="entry name" value="Annexin"/>
</dbReference>
<evidence type="ECO:0000256" key="5">
    <source>
        <dbReference type="ARBA" id="ARBA00023302"/>
    </source>
</evidence>
<dbReference type="GO" id="GO:0001786">
    <property type="term" value="F:phosphatidylserine binding"/>
    <property type="evidence" value="ECO:0007669"/>
    <property type="project" value="TreeGrafter"/>
</dbReference>
<evidence type="ECO:0000313" key="8">
    <source>
        <dbReference type="EMBL" id="KAI6654762.1"/>
    </source>
</evidence>
<dbReference type="SMART" id="SM00335">
    <property type="entry name" value="ANX"/>
    <property type="match status" value="4"/>
</dbReference>
<dbReference type="FunFam" id="1.10.220.10:FF:000002">
    <property type="entry name" value="Annexin"/>
    <property type="match status" value="1"/>
</dbReference>
<dbReference type="SUPFAM" id="SSF47874">
    <property type="entry name" value="Annexin"/>
    <property type="match status" value="1"/>
</dbReference>
<dbReference type="InterPro" id="IPR037104">
    <property type="entry name" value="Annexin_sf"/>
</dbReference>
<dbReference type="GO" id="GO:0005737">
    <property type="term" value="C:cytoplasm"/>
    <property type="evidence" value="ECO:0007669"/>
    <property type="project" value="TreeGrafter"/>
</dbReference>
<evidence type="ECO:0000256" key="7">
    <source>
        <dbReference type="RuleBase" id="RU003540"/>
    </source>
</evidence>
<dbReference type="AlphaFoldDB" id="A0AAV7K0S3"/>
<dbReference type="Gene3D" id="1.10.220.10">
    <property type="entry name" value="Annexin"/>
    <property type="match status" value="4"/>
</dbReference>
<organism evidence="8 9">
    <name type="scientific">Oopsacas minuta</name>
    <dbReference type="NCBI Taxonomy" id="111878"/>
    <lineage>
        <taxon>Eukaryota</taxon>
        <taxon>Metazoa</taxon>
        <taxon>Porifera</taxon>
        <taxon>Hexactinellida</taxon>
        <taxon>Hexasterophora</taxon>
        <taxon>Lyssacinosida</taxon>
        <taxon>Leucopsacidae</taxon>
        <taxon>Oopsacas</taxon>
    </lineage>
</organism>
<gene>
    <name evidence="8" type="ORF">LOD99_2641</name>
</gene>
<dbReference type="GO" id="GO:0005544">
    <property type="term" value="F:calcium-dependent phospholipid binding"/>
    <property type="evidence" value="ECO:0007669"/>
    <property type="project" value="UniProtKB-KW"/>
</dbReference>
<keyword evidence="5 7" id="KW-0111">Calcium/phospholipid-binding</keyword>
<dbReference type="FunFam" id="1.10.220.10:FF:000001">
    <property type="entry name" value="Annexin"/>
    <property type="match status" value="1"/>
</dbReference>
<dbReference type="GO" id="GO:0012506">
    <property type="term" value="C:vesicle membrane"/>
    <property type="evidence" value="ECO:0007669"/>
    <property type="project" value="TreeGrafter"/>
</dbReference>
<dbReference type="PROSITE" id="PS00223">
    <property type="entry name" value="ANNEXIN_1"/>
    <property type="match status" value="2"/>
</dbReference>
<name>A0AAV7K0S3_9METZ</name>
<dbReference type="PRINTS" id="PR00196">
    <property type="entry name" value="ANNEXIN"/>
</dbReference>
<evidence type="ECO:0000256" key="6">
    <source>
        <dbReference type="ARBA" id="ARBA00037210"/>
    </source>
</evidence>
<keyword evidence="2 7" id="KW-0677">Repeat</keyword>